<keyword evidence="2" id="KW-1185">Reference proteome</keyword>
<sequence length="72" mass="8807">MMVSVWVTRLPEAALETAHARERALWARRKARQRANRRRRLLLRLLRWTRARRGLAGRFWAVRERRWRSGTT</sequence>
<proteinExistence type="predicted"/>
<protein>
    <submittedName>
        <fullName evidence="1">Uncharacterized protein</fullName>
    </submittedName>
</protein>
<dbReference type="Proteomes" id="UP000244069">
    <property type="component" value="Unassembled WGS sequence"/>
</dbReference>
<gene>
    <name evidence="1" type="ORF">C8N44_11180</name>
</gene>
<reference evidence="1 2" key="1">
    <citation type="submission" date="2018-04" db="EMBL/GenBank/DDBJ databases">
        <title>Genomic Encyclopedia of Archaeal and Bacterial Type Strains, Phase II (KMG-II): from individual species to whole genera.</title>
        <authorList>
            <person name="Goeker M."/>
        </authorList>
    </citation>
    <scope>NUCLEOTIDE SEQUENCE [LARGE SCALE GENOMIC DNA]</scope>
    <source>
        <strain evidence="1 2">DSM 29329</strain>
    </source>
</reference>
<comment type="caution">
    <text evidence="1">The sequence shown here is derived from an EMBL/GenBank/DDBJ whole genome shotgun (WGS) entry which is preliminary data.</text>
</comment>
<evidence type="ECO:0000313" key="2">
    <source>
        <dbReference type="Proteomes" id="UP000244069"/>
    </source>
</evidence>
<accession>A0A2T6AVA1</accession>
<dbReference type="EMBL" id="QBKN01000011">
    <property type="protein sequence ID" value="PTX47751.1"/>
    <property type="molecule type" value="Genomic_DNA"/>
</dbReference>
<dbReference type="RefSeq" id="WP_146178836.1">
    <property type="nucleotide sequence ID" value="NZ_BMEZ01000013.1"/>
</dbReference>
<organism evidence="1 2">
    <name type="scientific">Allosediminivita pacifica</name>
    <dbReference type="NCBI Taxonomy" id="1267769"/>
    <lineage>
        <taxon>Bacteria</taxon>
        <taxon>Pseudomonadati</taxon>
        <taxon>Pseudomonadota</taxon>
        <taxon>Alphaproteobacteria</taxon>
        <taxon>Rhodobacterales</taxon>
        <taxon>Paracoccaceae</taxon>
        <taxon>Allosediminivita</taxon>
    </lineage>
</organism>
<evidence type="ECO:0000313" key="1">
    <source>
        <dbReference type="EMBL" id="PTX47751.1"/>
    </source>
</evidence>
<dbReference type="AlphaFoldDB" id="A0A2T6AVA1"/>
<name>A0A2T6AVA1_9RHOB</name>